<dbReference type="OrthoDB" id="3266871at2759"/>
<gene>
    <name evidence="2" type="ORF">SERLA73DRAFT_177508</name>
</gene>
<feature type="transmembrane region" description="Helical" evidence="1">
    <location>
        <begin position="73"/>
        <end position="93"/>
    </location>
</feature>
<evidence type="ECO:0000313" key="2">
    <source>
        <dbReference type="EMBL" id="EGO01901.1"/>
    </source>
</evidence>
<dbReference type="HOGENOM" id="CLU_120070_0_0_1"/>
<keyword evidence="1" id="KW-0472">Membrane</keyword>
<evidence type="ECO:0000256" key="1">
    <source>
        <dbReference type="SAM" id="Phobius"/>
    </source>
</evidence>
<protein>
    <submittedName>
        <fullName evidence="2">Uncharacterized protein</fullName>
    </submittedName>
</protein>
<evidence type="ECO:0000313" key="3">
    <source>
        <dbReference type="Proteomes" id="UP000008063"/>
    </source>
</evidence>
<dbReference type="STRING" id="936435.F8PP24"/>
<feature type="transmembrane region" description="Helical" evidence="1">
    <location>
        <begin position="35"/>
        <end position="57"/>
    </location>
</feature>
<accession>F8PP24</accession>
<dbReference type="EMBL" id="GL945477">
    <property type="protein sequence ID" value="EGO01901.1"/>
    <property type="molecule type" value="Genomic_DNA"/>
</dbReference>
<keyword evidence="3" id="KW-1185">Reference proteome</keyword>
<reference evidence="3" key="1">
    <citation type="journal article" date="2011" name="Science">
        <title>The plant cell wall-decomposing machinery underlies the functional diversity of forest fungi.</title>
        <authorList>
            <person name="Eastwood D.C."/>
            <person name="Floudas D."/>
            <person name="Binder M."/>
            <person name="Majcherczyk A."/>
            <person name="Schneider P."/>
            <person name="Aerts A."/>
            <person name="Asiegbu F.O."/>
            <person name="Baker S.E."/>
            <person name="Barry K."/>
            <person name="Bendiksby M."/>
            <person name="Blumentritt M."/>
            <person name="Coutinho P.M."/>
            <person name="Cullen D."/>
            <person name="de Vries R.P."/>
            <person name="Gathman A."/>
            <person name="Goodell B."/>
            <person name="Henrissat B."/>
            <person name="Ihrmark K."/>
            <person name="Kauserud H."/>
            <person name="Kohler A."/>
            <person name="LaButti K."/>
            <person name="Lapidus A."/>
            <person name="Lavin J.L."/>
            <person name="Lee Y.-H."/>
            <person name="Lindquist E."/>
            <person name="Lilly W."/>
            <person name="Lucas S."/>
            <person name="Morin E."/>
            <person name="Murat C."/>
            <person name="Oguiza J.A."/>
            <person name="Park J."/>
            <person name="Pisabarro A.G."/>
            <person name="Riley R."/>
            <person name="Rosling A."/>
            <person name="Salamov A."/>
            <person name="Schmidt O."/>
            <person name="Schmutz J."/>
            <person name="Skrede I."/>
            <person name="Stenlid J."/>
            <person name="Wiebenga A."/>
            <person name="Xie X."/>
            <person name="Kuees U."/>
            <person name="Hibbett D.S."/>
            <person name="Hoffmeister D."/>
            <person name="Hoegberg N."/>
            <person name="Martin F."/>
            <person name="Grigoriev I.V."/>
            <person name="Watkinson S.C."/>
        </authorList>
    </citation>
    <scope>NUCLEOTIDE SEQUENCE [LARGE SCALE GENOMIC DNA]</scope>
    <source>
        <strain evidence="3">strain S7.3</strain>
    </source>
</reference>
<dbReference type="InParanoid" id="F8PP24"/>
<name>F8PP24_SERL3</name>
<dbReference type="AlphaFoldDB" id="F8PP24"/>
<keyword evidence="1" id="KW-0812">Transmembrane</keyword>
<proteinExistence type="predicted"/>
<keyword evidence="1" id="KW-1133">Transmembrane helix</keyword>
<dbReference type="Proteomes" id="UP000008063">
    <property type="component" value="Unassembled WGS sequence"/>
</dbReference>
<sequence>MVLFSSHPVRNIMKAGLAVGVGHIIMKFMPKSLHILHFTQTSVGILAVACFVFFIILHHRSDGRFMTQTQEEMFLIGALGVFWFGFLIAMRVYSQSDVNVNMDHPREFLSSNSRTGESAVVGAASRNQEAYGAGAYGEDVPRAQAGVASNARASGLRRPAYEGRKPYQCTGDYCVVEEYTYYDNRRRW</sequence>
<dbReference type="eggNOG" id="ENOG502T26V">
    <property type="taxonomic scope" value="Eukaryota"/>
</dbReference>
<organism evidence="3">
    <name type="scientific">Serpula lacrymans var. lacrymans (strain S7.3)</name>
    <name type="common">Dry rot fungus</name>
    <dbReference type="NCBI Taxonomy" id="936435"/>
    <lineage>
        <taxon>Eukaryota</taxon>
        <taxon>Fungi</taxon>
        <taxon>Dikarya</taxon>
        <taxon>Basidiomycota</taxon>
        <taxon>Agaricomycotina</taxon>
        <taxon>Agaricomycetes</taxon>
        <taxon>Agaricomycetidae</taxon>
        <taxon>Boletales</taxon>
        <taxon>Coniophorineae</taxon>
        <taxon>Serpulaceae</taxon>
        <taxon>Serpula</taxon>
    </lineage>
</organism>